<protein>
    <recommendedName>
        <fullName evidence="4">Type IX secretion system membrane protein PorP/SprF</fullName>
    </recommendedName>
</protein>
<proteinExistence type="predicted"/>
<evidence type="ECO:0000313" key="3">
    <source>
        <dbReference type="Proteomes" id="UP001501725"/>
    </source>
</evidence>
<keyword evidence="1" id="KW-0732">Signal</keyword>
<dbReference type="NCBIfam" id="TIGR03519">
    <property type="entry name" value="T9SS_PorP_fam"/>
    <property type="match status" value="1"/>
</dbReference>
<sequence length="337" mass="37152">MSRLYVTMVLCLGMLHARAQDPNFSQFFVSPLTLNPALTGKFDGMVRVAGNYRNQWPTINNAFTTYTVSADASILRDRISENDVFGIGIMAFSDKSGNGVLQNNYLSGSISYHKSLDEDGSNQIGLGFQGSYVNKRLNVVGLHFEDMLRSDGFTGVTTEDFSDKSRLSVSYVDVNAGAMYSGTTNGDNNIYLGVSMYHINRHKETFNNGQYFLQPRFTVHGGARLPIGEFNAFHFSANYSRQANATNSMIGGAYEMNLGAESDQPATLYVGSWIRLQDAIIPYVGLEFGSLRFGASYDVNTSKLKPASNMRGGAEISLIYVHQKPDRSGRRLGCPIF</sequence>
<evidence type="ECO:0000313" key="2">
    <source>
        <dbReference type="EMBL" id="GAA4319092.1"/>
    </source>
</evidence>
<dbReference type="Pfam" id="PF11751">
    <property type="entry name" value="PorP_SprF"/>
    <property type="match status" value="1"/>
</dbReference>
<feature type="signal peptide" evidence="1">
    <location>
        <begin position="1"/>
        <end position="19"/>
    </location>
</feature>
<evidence type="ECO:0000256" key="1">
    <source>
        <dbReference type="SAM" id="SignalP"/>
    </source>
</evidence>
<dbReference type="Proteomes" id="UP001501725">
    <property type="component" value="Unassembled WGS sequence"/>
</dbReference>
<evidence type="ECO:0008006" key="4">
    <source>
        <dbReference type="Google" id="ProtNLM"/>
    </source>
</evidence>
<feature type="chain" id="PRO_5046650796" description="Type IX secretion system membrane protein PorP/SprF" evidence="1">
    <location>
        <begin position="20"/>
        <end position="337"/>
    </location>
</feature>
<gene>
    <name evidence="2" type="ORF">GCM10023184_03700</name>
</gene>
<dbReference type="InterPro" id="IPR019861">
    <property type="entry name" value="PorP/SprF_Bacteroidetes"/>
</dbReference>
<name>A0ABP8G826_9BACT</name>
<organism evidence="2 3">
    <name type="scientific">Flaviaesturariibacter amylovorans</name>
    <dbReference type="NCBI Taxonomy" id="1084520"/>
    <lineage>
        <taxon>Bacteria</taxon>
        <taxon>Pseudomonadati</taxon>
        <taxon>Bacteroidota</taxon>
        <taxon>Chitinophagia</taxon>
        <taxon>Chitinophagales</taxon>
        <taxon>Chitinophagaceae</taxon>
        <taxon>Flaviaestuariibacter</taxon>
    </lineage>
</organism>
<keyword evidence="3" id="KW-1185">Reference proteome</keyword>
<dbReference type="EMBL" id="BAABGY010000001">
    <property type="protein sequence ID" value="GAA4319092.1"/>
    <property type="molecule type" value="Genomic_DNA"/>
</dbReference>
<accession>A0ABP8G826</accession>
<reference evidence="3" key="1">
    <citation type="journal article" date="2019" name="Int. J. Syst. Evol. Microbiol.">
        <title>The Global Catalogue of Microorganisms (GCM) 10K type strain sequencing project: providing services to taxonomists for standard genome sequencing and annotation.</title>
        <authorList>
            <consortium name="The Broad Institute Genomics Platform"/>
            <consortium name="The Broad Institute Genome Sequencing Center for Infectious Disease"/>
            <person name="Wu L."/>
            <person name="Ma J."/>
        </authorList>
    </citation>
    <scope>NUCLEOTIDE SEQUENCE [LARGE SCALE GENOMIC DNA]</scope>
    <source>
        <strain evidence="3">JCM 17919</strain>
    </source>
</reference>
<comment type="caution">
    <text evidence="2">The sequence shown here is derived from an EMBL/GenBank/DDBJ whole genome shotgun (WGS) entry which is preliminary data.</text>
</comment>
<dbReference type="RefSeq" id="WP_345252921.1">
    <property type="nucleotide sequence ID" value="NZ_BAABGY010000001.1"/>
</dbReference>